<dbReference type="VEuPathDB" id="FungiDB:AFUB_055100"/>
<dbReference type="AlphaFoldDB" id="B0Y3R1"/>
<organism evidence="1 2">
    <name type="scientific">Aspergillus fumigatus (strain CBS 144.89 / FGSC A1163 / CEA10)</name>
    <name type="common">Neosartorya fumigata</name>
    <dbReference type="NCBI Taxonomy" id="451804"/>
    <lineage>
        <taxon>Eukaryota</taxon>
        <taxon>Fungi</taxon>
        <taxon>Dikarya</taxon>
        <taxon>Ascomycota</taxon>
        <taxon>Pezizomycotina</taxon>
        <taxon>Eurotiomycetes</taxon>
        <taxon>Eurotiomycetidae</taxon>
        <taxon>Eurotiales</taxon>
        <taxon>Aspergillaceae</taxon>
        <taxon>Aspergillus</taxon>
        <taxon>Aspergillus subgen. Fumigati</taxon>
    </lineage>
</organism>
<evidence type="ECO:0000313" key="1">
    <source>
        <dbReference type="EMBL" id="EDP51502.1"/>
    </source>
</evidence>
<proteinExistence type="predicted"/>
<sequence>MAPVMTPAFGEELLEAYTDLELAHYITCSPKCVSSSRVFYLSSNLIAKHYEPSDVEGALKATEVASQRGIRCPSVRKISKNHENVYVSMNRVEGTTLDVIWKELGWFMTVKLGLQLRRCVKIDRSITSPTAGSLVTGECRSFWRDDRYGLPANSGPAEIAHFCQVLGELYLHASSNAYLA</sequence>
<name>B0Y3R1_ASPFC</name>
<dbReference type="OrthoDB" id="3250044at2759"/>
<keyword evidence="2" id="KW-1185">Reference proteome</keyword>
<accession>B0Y3R1</accession>
<dbReference type="Proteomes" id="UP000001699">
    <property type="component" value="Unassembled WGS sequence"/>
</dbReference>
<dbReference type="HOGENOM" id="CLU_1354334_0_0_1"/>
<gene>
    <name evidence="1" type="ORF">AFUB_055100</name>
</gene>
<protein>
    <recommendedName>
        <fullName evidence="3">Aminoglycoside phosphotransferase domain-containing protein</fullName>
    </recommendedName>
</protein>
<reference evidence="1 2" key="1">
    <citation type="journal article" date="2008" name="PLoS Genet.">
        <title>Genomic islands in the pathogenic filamentous fungus Aspergillus fumigatus.</title>
        <authorList>
            <person name="Fedorova N.D."/>
            <person name="Khaldi N."/>
            <person name="Joardar V.S."/>
            <person name="Maiti R."/>
            <person name="Amedeo P."/>
            <person name="Anderson M.J."/>
            <person name="Crabtree J."/>
            <person name="Silva J.C."/>
            <person name="Badger J.H."/>
            <person name="Albarraq A."/>
            <person name="Angiuoli S."/>
            <person name="Bussey H."/>
            <person name="Bowyer P."/>
            <person name="Cotty P.J."/>
            <person name="Dyer P.S."/>
            <person name="Egan A."/>
            <person name="Galens K."/>
            <person name="Fraser-Liggett C.M."/>
            <person name="Haas B.J."/>
            <person name="Inman J.M."/>
            <person name="Kent R."/>
            <person name="Lemieux S."/>
            <person name="Malavazi I."/>
            <person name="Orvis J."/>
            <person name="Roemer T."/>
            <person name="Ronning C.M."/>
            <person name="Sundaram J.P."/>
            <person name="Sutton G."/>
            <person name="Turner G."/>
            <person name="Venter J.C."/>
            <person name="White O.R."/>
            <person name="Whitty B.R."/>
            <person name="Youngman P."/>
            <person name="Wolfe K.H."/>
            <person name="Goldman G.H."/>
            <person name="Wortman J.R."/>
            <person name="Jiang B."/>
            <person name="Denning D.W."/>
            <person name="Nierman W.C."/>
        </authorList>
    </citation>
    <scope>NUCLEOTIDE SEQUENCE [LARGE SCALE GENOMIC DNA]</scope>
    <source>
        <strain evidence="2">CBS 144.89 / FGSC A1163 / CEA10</strain>
    </source>
</reference>
<evidence type="ECO:0000313" key="2">
    <source>
        <dbReference type="Proteomes" id="UP000001699"/>
    </source>
</evidence>
<dbReference type="EMBL" id="DS499597">
    <property type="protein sequence ID" value="EDP51502.1"/>
    <property type="molecule type" value="Genomic_DNA"/>
</dbReference>
<evidence type="ECO:0008006" key="3">
    <source>
        <dbReference type="Google" id="ProtNLM"/>
    </source>
</evidence>